<keyword evidence="9 11" id="KW-0472">Membrane</keyword>
<dbReference type="SUPFAM" id="SSF90123">
    <property type="entry name" value="ABC transporter transmembrane region"/>
    <property type="match status" value="2"/>
</dbReference>
<dbReference type="PROSITE" id="PS50893">
    <property type="entry name" value="ABC_TRANSPORTER_2"/>
    <property type="match status" value="2"/>
</dbReference>
<comment type="caution">
    <text evidence="14">The sequence shown here is derived from an EMBL/GenBank/DDBJ whole genome shotgun (WGS) entry which is preliminary data.</text>
</comment>
<dbReference type="InterPro" id="IPR017871">
    <property type="entry name" value="ABC_transporter-like_CS"/>
</dbReference>
<evidence type="ECO:0000256" key="4">
    <source>
        <dbReference type="ARBA" id="ARBA00022692"/>
    </source>
</evidence>
<feature type="transmembrane region" description="Helical" evidence="11">
    <location>
        <begin position="402"/>
        <end position="428"/>
    </location>
</feature>
<feature type="transmembrane region" description="Helical" evidence="11">
    <location>
        <begin position="6"/>
        <end position="26"/>
    </location>
</feature>
<dbReference type="FunFam" id="1.20.1560.10:FF:000010">
    <property type="entry name" value="Multidrug resistance-associated ABC transporter"/>
    <property type="match status" value="1"/>
</dbReference>
<keyword evidence="6" id="KW-0547">Nucleotide-binding</keyword>
<dbReference type="Pfam" id="PF00005">
    <property type="entry name" value="ABC_tran"/>
    <property type="match status" value="2"/>
</dbReference>
<evidence type="ECO:0000256" key="2">
    <source>
        <dbReference type="ARBA" id="ARBA00009726"/>
    </source>
</evidence>
<dbReference type="OrthoDB" id="6500128at2759"/>
<evidence type="ECO:0000313" key="15">
    <source>
        <dbReference type="Proteomes" id="UP000241769"/>
    </source>
</evidence>
<dbReference type="SUPFAM" id="SSF52540">
    <property type="entry name" value="P-loop containing nucleoside triphosphate hydrolases"/>
    <property type="match status" value="2"/>
</dbReference>
<protein>
    <submittedName>
        <fullName evidence="14">Uncharacterized protein</fullName>
    </submittedName>
</protein>
<proteinExistence type="inferred from homology"/>
<reference evidence="14 15" key="1">
    <citation type="journal article" date="2018" name="Genome Biol. Evol.">
        <title>Multiple Roots of Fruiting Body Formation in Amoebozoa.</title>
        <authorList>
            <person name="Hillmann F."/>
            <person name="Forbes G."/>
            <person name="Novohradska S."/>
            <person name="Ferling I."/>
            <person name="Riege K."/>
            <person name="Groth M."/>
            <person name="Westermann M."/>
            <person name="Marz M."/>
            <person name="Spaller T."/>
            <person name="Winckler T."/>
            <person name="Schaap P."/>
            <person name="Glockner G."/>
        </authorList>
    </citation>
    <scope>NUCLEOTIDE SEQUENCE [LARGE SCALE GENOMIC DNA]</scope>
    <source>
        <strain evidence="14 15">Jena</strain>
    </source>
</reference>
<keyword evidence="7" id="KW-0067">ATP-binding</keyword>
<dbReference type="Gene3D" id="3.40.50.300">
    <property type="entry name" value="P-loop containing nucleotide triphosphate hydrolases"/>
    <property type="match status" value="2"/>
</dbReference>
<feature type="region of interest" description="Disordered" evidence="10">
    <location>
        <begin position="856"/>
        <end position="885"/>
    </location>
</feature>
<feature type="transmembrane region" description="Helical" evidence="11">
    <location>
        <begin position="1574"/>
        <end position="1591"/>
    </location>
</feature>
<feature type="transmembrane region" description="Helical" evidence="11">
    <location>
        <begin position="114"/>
        <end position="134"/>
    </location>
</feature>
<dbReference type="Proteomes" id="UP000241769">
    <property type="component" value="Unassembled WGS sequence"/>
</dbReference>
<evidence type="ECO:0000256" key="5">
    <source>
        <dbReference type="ARBA" id="ARBA00022737"/>
    </source>
</evidence>
<dbReference type="CDD" id="cd03244">
    <property type="entry name" value="ABCC_MRP_domain2"/>
    <property type="match status" value="1"/>
</dbReference>
<feature type="transmembrane region" description="Helical" evidence="11">
    <location>
        <begin position="1548"/>
        <end position="1568"/>
    </location>
</feature>
<feature type="domain" description="ABC transporter" evidence="12">
    <location>
        <begin position="1242"/>
        <end position="1476"/>
    </location>
</feature>
<dbReference type="FunFam" id="3.40.50.300:FF:000074">
    <property type="entry name" value="Multidrug resistance-associated protein 5 isoform 1"/>
    <property type="match status" value="1"/>
</dbReference>
<dbReference type="Pfam" id="PF00664">
    <property type="entry name" value="ABC_membrane"/>
    <property type="match status" value="2"/>
</dbReference>
<evidence type="ECO:0000256" key="7">
    <source>
        <dbReference type="ARBA" id="ARBA00022840"/>
    </source>
</evidence>
<evidence type="ECO:0000256" key="11">
    <source>
        <dbReference type="SAM" id="Phobius"/>
    </source>
</evidence>
<dbReference type="InterPro" id="IPR036640">
    <property type="entry name" value="ABC1_TM_sf"/>
</dbReference>
<evidence type="ECO:0000256" key="8">
    <source>
        <dbReference type="ARBA" id="ARBA00022989"/>
    </source>
</evidence>
<feature type="domain" description="ABC transporter" evidence="12">
    <location>
        <begin position="608"/>
        <end position="851"/>
    </location>
</feature>
<feature type="transmembrane region" description="Helical" evidence="11">
    <location>
        <begin position="1177"/>
        <end position="1198"/>
    </location>
</feature>
<dbReference type="FunFam" id="3.40.50.300:FF:000997">
    <property type="entry name" value="Multidrug resistance-associated protein 1"/>
    <property type="match status" value="1"/>
</dbReference>
<dbReference type="EMBL" id="MDYQ01000421">
    <property type="protein sequence ID" value="PRP75003.1"/>
    <property type="molecule type" value="Genomic_DNA"/>
</dbReference>
<gene>
    <name evidence="14" type="ORF">PROFUN_07396</name>
</gene>
<dbReference type="STRING" id="1890364.A0A2P6MTH1"/>
<feature type="transmembrane region" description="Helical" evidence="11">
    <location>
        <begin position="964"/>
        <end position="986"/>
    </location>
</feature>
<evidence type="ECO:0000256" key="9">
    <source>
        <dbReference type="ARBA" id="ARBA00023136"/>
    </source>
</evidence>
<evidence type="ECO:0000256" key="10">
    <source>
        <dbReference type="SAM" id="MobiDB-lite"/>
    </source>
</evidence>
<evidence type="ECO:0000259" key="13">
    <source>
        <dbReference type="PROSITE" id="PS50929"/>
    </source>
</evidence>
<dbReference type="CDD" id="cd03250">
    <property type="entry name" value="ABCC_MRP_domain1"/>
    <property type="match status" value="1"/>
</dbReference>
<dbReference type="InterPro" id="IPR011527">
    <property type="entry name" value="ABC1_TM_dom"/>
</dbReference>
<evidence type="ECO:0000256" key="6">
    <source>
        <dbReference type="ARBA" id="ARBA00022741"/>
    </source>
</evidence>
<dbReference type="CDD" id="cd18595">
    <property type="entry name" value="ABC_6TM_MRP1_2_3_6_D1_like"/>
    <property type="match status" value="1"/>
</dbReference>
<dbReference type="SMART" id="SM00382">
    <property type="entry name" value="AAA"/>
    <property type="match status" value="2"/>
</dbReference>
<dbReference type="CDD" id="cd18580">
    <property type="entry name" value="ABC_6TM_ABCC_D2"/>
    <property type="match status" value="1"/>
</dbReference>
<feature type="transmembrane region" description="Helical" evidence="11">
    <location>
        <begin position="271"/>
        <end position="292"/>
    </location>
</feature>
<dbReference type="PANTHER" id="PTHR24223">
    <property type="entry name" value="ATP-BINDING CASSETTE SUB-FAMILY C"/>
    <property type="match status" value="1"/>
</dbReference>
<keyword evidence="8 11" id="KW-1133">Transmembrane helix</keyword>
<dbReference type="InterPro" id="IPR027417">
    <property type="entry name" value="P-loop_NTPase"/>
</dbReference>
<feature type="domain" description="ABC transmembrane type-1" evidence="13">
    <location>
        <begin position="275"/>
        <end position="573"/>
    </location>
</feature>
<feature type="transmembrane region" description="Helical" evidence="11">
    <location>
        <begin position="509"/>
        <end position="535"/>
    </location>
</feature>
<dbReference type="Gene3D" id="1.20.1560.10">
    <property type="entry name" value="ABC transporter type 1, transmembrane domain"/>
    <property type="match status" value="2"/>
</dbReference>
<feature type="transmembrane region" description="Helical" evidence="11">
    <location>
        <begin position="1153"/>
        <end position="1171"/>
    </location>
</feature>
<organism evidence="14 15">
    <name type="scientific">Planoprotostelium fungivorum</name>
    <dbReference type="NCBI Taxonomy" id="1890364"/>
    <lineage>
        <taxon>Eukaryota</taxon>
        <taxon>Amoebozoa</taxon>
        <taxon>Evosea</taxon>
        <taxon>Variosea</taxon>
        <taxon>Cavosteliida</taxon>
        <taxon>Cavosteliaceae</taxon>
        <taxon>Planoprotostelium</taxon>
    </lineage>
</organism>
<evidence type="ECO:0000256" key="3">
    <source>
        <dbReference type="ARBA" id="ARBA00022448"/>
    </source>
</evidence>
<dbReference type="PROSITE" id="PS50929">
    <property type="entry name" value="ABC_TM1F"/>
    <property type="match status" value="2"/>
</dbReference>
<dbReference type="InterPro" id="IPR003593">
    <property type="entry name" value="AAA+_ATPase"/>
</dbReference>
<feature type="transmembrane region" description="Helical" evidence="11">
    <location>
        <begin position="1603"/>
        <end position="1630"/>
    </location>
</feature>
<dbReference type="InParanoid" id="A0A2P6MTH1"/>
<feature type="transmembrane region" description="Helical" evidence="11">
    <location>
        <begin position="38"/>
        <end position="59"/>
    </location>
</feature>
<feature type="transmembrane region" description="Helical" evidence="11">
    <location>
        <begin position="1052"/>
        <end position="1076"/>
    </location>
</feature>
<comment type="subcellular location">
    <subcellularLocation>
        <location evidence="1">Endomembrane system</location>
        <topology evidence="1">Multi-pass membrane protein</topology>
    </subcellularLocation>
</comment>
<evidence type="ECO:0000313" key="14">
    <source>
        <dbReference type="EMBL" id="PRP75003.1"/>
    </source>
</evidence>
<sequence>MPLCFIEIVLCGLNDTALIILGLRRIHQLYKEQNKELAKWILLSLMSFLYCLEVITHVMNHSSYLYITLSNAVQSLTTVCIPQSHSFIFSQFICLTLTIFEYSRGYSNIWFSRLWMVINFTFQSVAFQSMLELYRQGEKTRMEVLIQFPSLSAAAIIAVMATFLDGGPAGYKSLNSEDSQTDDALIGDQIDAVTNSSWPSRFVFQWIWPLMRTGFVRPLQLRDMFALPSDFKSNVATERLEEEWERQLTKDKPSLWFAVARAFKRDIIRSCYLRFLTDALSFVPAAMISSIIRFVSQNRSDSPGGNEKSPTWHGLMLVLIITITQIIWSIIINQFFHYAYCVGIQARTGVTNLVYKKAFKLSNKSLGESSVGEMVNIQAVDAYKLQELMPVVHSLWSSPLQIVLALILLYRALGVAAFAGLMIMIIIVPLNHKITQVMVWYQRQIMTLRDKRVQSTNEILNGIRIIKLFAWEFSFQARIFTEISIYDPYAPQERVQVFRASELELKTKFLPWLGLSAVMWIGSPIMVSFATFAVYTLLGNELTAERAFSGLALLALLRNPMGALPNVISSLLEARVSMDRIVKFLTSEEVDPRAVERYNDSQVMQNSIEISDGTWKTHFPRNWNVENLSPVLKNIDLQIPRGKLTAVVGTVGAGKSSLLSAILGNVPKIDGRVQVDVTENSMKTYMSEVYGSLAYVAQAAWIQNASLRDNILFGSKYEKEKYNRIIRVCELEKDLKILPDGDATEIGEKGINLSGGQKQRVALARAVYQDADVYLLDDPLSAVDAHVGKNIFDRCISREISLKTRVLVTHQIQHVSKADLIVVMKEGKISERGAYSDLMAARGEFYELITTHVHAEEEKEEKSDEKETINTIDKRKSREDEIRQSVEREEKEAQKLMTEESRAVGSVATTLWKFYIDSMGLLALPVGAFAFQSLEGLVRVGNDLWLSYWTAQVTAGSQQHSNQWFLNVFAVIGAACLALVMCRKVAFNYCALRATSTLHGRILNRVMRAPTEFFDTTPVGRILNVFARDISSLDDSLPPAVEGSLLTTIHNTLTMCIICYIVPLFLSVLLPLCYIYRYIAKFYLSSTRELKRLDSISKSPIYAQFSETLGGSATIRSFQREESFVEKNYEKTNDNNRAFFAFVTAGRWLGFRLDMMGVSVTTFAATFAILQRDHIDPGSVGLLLSYCFTVIGLLNMLVRNFTDAEAQMVSVERIHSYTLIDSEAPSTTPLKLPADWPSEGHICFYKVKARYREGLDLVLRGVSINIRPREKIGVVGRTGAGKSSLMLTLFRMIELSEGTITVDGVDISRLGLDVLRRKLAIIPQDPTLFSGTIRSNLDPFSEHTDAQIWQSLQDVRLKSIVEGFQGGIDFKITEGGENLSIGSRQLMCLARAILRNAKVLVMDEATAAVDFETDDLIQRTIRTSFKETTVLTIAHRIHTVMDYDKILVLDRGMVAEFDAPQKLLNDTGSIFHSMRLGRKPPHGTFTFDSEAETAVTTILKMTYSTDASSSRLQSPTYDGQVASPLLSKTDRVEMGLVVLHESDSGPPFYMWAPILISAMVVVTITVILGSLTPVYLPAIILGLIFSMMYTVQLRRDCSMENEISLGTSIIGVLSCIFYGVGLLVAGYFIWTLRYLGCSLETTQKLKADCKQNGNHKAHRLIIMNITAAVIYLIIFCFTHVMAVRYTRYKRVNKHMSYYAAEL</sequence>
<dbReference type="InterPro" id="IPR044726">
    <property type="entry name" value="ABCC_6TM_D2"/>
</dbReference>
<dbReference type="GO" id="GO:0016887">
    <property type="term" value="F:ATP hydrolysis activity"/>
    <property type="evidence" value="ECO:0007669"/>
    <property type="project" value="InterPro"/>
</dbReference>
<dbReference type="GO" id="GO:0140359">
    <property type="term" value="F:ABC-type transporter activity"/>
    <property type="evidence" value="ECO:0007669"/>
    <property type="project" value="InterPro"/>
</dbReference>
<keyword evidence="3" id="KW-0813">Transport</keyword>
<dbReference type="InterPro" id="IPR003439">
    <property type="entry name" value="ABC_transporter-like_ATP-bd"/>
</dbReference>
<comment type="similarity">
    <text evidence="2">Belongs to the ABC transporter superfamily. ABCC family. Conjugate transporter (TC 3.A.1.208) subfamily.</text>
</comment>
<dbReference type="FunCoup" id="A0A2P6MTH1">
    <property type="interactions" value="70"/>
</dbReference>
<evidence type="ECO:0000256" key="1">
    <source>
        <dbReference type="ARBA" id="ARBA00004127"/>
    </source>
</evidence>
<keyword evidence="15" id="KW-1185">Reference proteome</keyword>
<dbReference type="GO" id="GO:0016020">
    <property type="term" value="C:membrane"/>
    <property type="evidence" value="ECO:0007669"/>
    <property type="project" value="InterPro"/>
</dbReference>
<feature type="transmembrane region" description="Helical" evidence="11">
    <location>
        <begin position="312"/>
        <end position="331"/>
    </location>
</feature>
<keyword evidence="5" id="KW-0677">Repeat</keyword>
<keyword evidence="4 11" id="KW-0812">Transmembrane</keyword>
<dbReference type="FunFam" id="1.20.1560.10:FF:000006">
    <property type="entry name" value="ATP-binding cassette, sub-family C (CFTR/MRP), member 9"/>
    <property type="match status" value="1"/>
</dbReference>
<feature type="transmembrane region" description="Helical" evidence="11">
    <location>
        <begin position="1660"/>
        <end position="1683"/>
    </location>
</feature>
<dbReference type="GO" id="GO:0012505">
    <property type="term" value="C:endomembrane system"/>
    <property type="evidence" value="ECO:0007669"/>
    <property type="project" value="UniProtKB-SubCell"/>
</dbReference>
<evidence type="ECO:0000259" key="12">
    <source>
        <dbReference type="PROSITE" id="PS50893"/>
    </source>
</evidence>
<dbReference type="PROSITE" id="PS00211">
    <property type="entry name" value="ABC_TRANSPORTER_1"/>
    <property type="match status" value="1"/>
</dbReference>
<dbReference type="InterPro" id="IPR050173">
    <property type="entry name" value="ABC_transporter_C-like"/>
</dbReference>
<name>A0A2P6MTH1_9EUKA</name>
<dbReference type="GO" id="GO:0005524">
    <property type="term" value="F:ATP binding"/>
    <property type="evidence" value="ECO:0007669"/>
    <property type="project" value="UniProtKB-KW"/>
</dbReference>
<accession>A0A2P6MTH1</accession>
<feature type="domain" description="ABC transmembrane type-1" evidence="13">
    <location>
        <begin position="926"/>
        <end position="1206"/>
    </location>
</feature>